<dbReference type="InterPro" id="IPR020904">
    <property type="entry name" value="Sc_DH/Rdtase_CS"/>
</dbReference>
<dbReference type="InterPro" id="IPR002347">
    <property type="entry name" value="SDR_fam"/>
</dbReference>
<dbReference type="Gene3D" id="3.40.50.720">
    <property type="entry name" value="NAD(P)-binding Rossmann-like Domain"/>
    <property type="match status" value="1"/>
</dbReference>
<organism evidence="3 4">
    <name type="scientific">Siccirubricoccus soli</name>
    <dbReference type="NCBI Taxonomy" id="2899147"/>
    <lineage>
        <taxon>Bacteria</taxon>
        <taxon>Pseudomonadati</taxon>
        <taxon>Pseudomonadota</taxon>
        <taxon>Alphaproteobacteria</taxon>
        <taxon>Acetobacterales</taxon>
        <taxon>Roseomonadaceae</taxon>
        <taxon>Siccirubricoccus</taxon>
    </lineage>
</organism>
<dbReference type="InterPro" id="IPR036291">
    <property type="entry name" value="NAD(P)-bd_dom_sf"/>
</dbReference>
<feature type="domain" description="Ketoreductase" evidence="2">
    <location>
        <begin position="17"/>
        <end position="196"/>
    </location>
</feature>
<dbReference type="EMBL" id="JAFIRR010000191">
    <property type="protein sequence ID" value="MCO6419407.1"/>
    <property type="molecule type" value="Genomic_DNA"/>
</dbReference>
<evidence type="ECO:0000313" key="3">
    <source>
        <dbReference type="EMBL" id="MCO6419407.1"/>
    </source>
</evidence>
<dbReference type="GO" id="GO:0047936">
    <property type="term" value="F:glucose 1-dehydrogenase [NAD(P)+] activity"/>
    <property type="evidence" value="ECO:0007669"/>
    <property type="project" value="UniProtKB-EC"/>
</dbReference>
<dbReference type="InterPro" id="IPR057326">
    <property type="entry name" value="KR_dom"/>
</dbReference>
<evidence type="ECO:0000259" key="2">
    <source>
        <dbReference type="SMART" id="SM00822"/>
    </source>
</evidence>
<dbReference type="PANTHER" id="PTHR42760">
    <property type="entry name" value="SHORT-CHAIN DEHYDROGENASES/REDUCTASES FAMILY MEMBER"/>
    <property type="match status" value="1"/>
</dbReference>
<sequence>MLNHQAITTLPGLLNGDIALVTGAARGNGAAIARGLAASGARVALADLDLAGCESLAAELTQQGHQAAAFALDVADRAACRATAAAIEAALGPVSILVNSAGILRRAHPAEPQYLEELDQLLTVNATGSANMAIACLDQLRRTKGRVVNIASIAALITNPGTTHYSASKGAVMQLTKGLAAELAKDGIRVNAIAPAVIATAMTAPALADPAVRGRFEARTPMGRVGEAEELVGPVLFLASALSTYVTGAILPVDGGYLSM</sequence>
<comment type="similarity">
    <text evidence="1">Belongs to the short-chain dehydrogenases/reductases (SDR) family.</text>
</comment>
<dbReference type="PRINTS" id="PR00081">
    <property type="entry name" value="GDHRDH"/>
</dbReference>
<dbReference type="PROSITE" id="PS00061">
    <property type="entry name" value="ADH_SHORT"/>
    <property type="match status" value="1"/>
</dbReference>
<dbReference type="Proteomes" id="UP001523392">
    <property type="component" value="Unassembled WGS sequence"/>
</dbReference>
<keyword evidence="4" id="KW-1185">Reference proteome</keyword>
<dbReference type="RefSeq" id="WP_252956029.1">
    <property type="nucleotide sequence ID" value="NZ_JAFIRR010000191.1"/>
</dbReference>
<proteinExistence type="inferred from homology"/>
<dbReference type="Pfam" id="PF13561">
    <property type="entry name" value="adh_short_C2"/>
    <property type="match status" value="1"/>
</dbReference>
<dbReference type="EC" id="1.1.1.47" evidence="3"/>
<comment type="caution">
    <text evidence="3">The sequence shown here is derived from an EMBL/GenBank/DDBJ whole genome shotgun (WGS) entry which is preliminary data.</text>
</comment>
<reference evidence="3 4" key="1">
    <citation type="submission" date="2021-12" db="EMBL/GenBank/DDBJ databases">
        <title>Siccirubricoccus leaddurans sp. nov., a high concentration Zn2+ tolerance bacterium.</title>
        <authorList>
            <person name="Cao Y."/>
        </authorList>
    </citation>
    <scope>NUCLEOTIDE SEQUENCE [LARGE SCALE GENOMIC DNA]</scope>
    <source>
        <strain evidence="3 4">KC 17139</strain>
    </source>
</reference>
<dbReference type="SUPFAM" id="SSF51735">
    <property type="entry name" value="NAD(P)-binding Rossmann-fold domains"/>
    <property type="match status" value="1"/>
</dbReference>
<dbReference type="SMART" id="SM00822">
    <property type="entry name" value="PKS_KR"/>
    <property type="match status" value="1"/>
</dbReference>
<protein>
    <submittedName>
        <fullName evidence="3">Glucose 1-dehydrogenase</fullName>
        <ecNumber evidence="3">1.1.1.47</ecNumber>
    </submittedName>
</protein>
<accession>A0ABT1DBT8</accession>
<evidence type="ECO:0000313" key="4">
    <source>
        <dbReference type="Proteomes" id="UP001523392"/>
    </source>
</evidence>
<dbReference type="PRINTS" id="PR00080">
    <property type="entry name" value="SDRFAMILY"/>
</dbReference>
<gene>
    <name evidence="3" type="ORF">JYK14_25065</name>
</gene>
<evidence type="ECO:0000256" key="1">
    <source>
        <dbReference type="ARBA" id="ARBA00006484"/>
    </source>
</evidence>
<keyword evidence="3" id="KW-0560">Oxidoreductase</keyword>
<dbReference type="NCBIfam" id="NF005559">
    <property type="entry name" value="PRK07231.1"/>
    <property type="match status" value="1"/>
</dbReference>
<dbReference type="PANTHER" id="PTHR42760:SF135">
    <property type="entry name" value="BLL7886 PROTEIN"/>
    <property type="match status" value="1"/>
</dbReference>
<name>A0ABT1DBT8_9PROT</name>